<feature type="transmembrane region" description="Helical" evidence="5">
    <location>
        <begin position="192"/>
        <end position="209"/>
    </location>
</feature>
<feature type="transmembrane region" description="Helical" evidence="5">
    <location>
        <begin position="69"/>
        <end position="90"/>
    </location>
</feature>
<keyword evidence="4 5" id="KW-0472">Membrane</keyword>
<dbReference type="Proteomes" id="UP000214603">
    <property type="component" value="Unassembled WGS sequence"/>
</dbReference>
<proteinExistence type="inferred from homology"/>
<evidence type="ECO:0000256" key="1">
    <source>
        <dbReference type="ARBA" id="ARBA00004141"/>
    </source>
</evidence>
<keyword evidence="5" id="KW-1003">Cell membrane</keyword>
<feature type="transmembrane region" description="Helical" evidence="5">
    <location>
        <begin position="38"/>
        <end position="57"/>
    </location>
</feature>
<comment type="similarity">
    <text evidence="5">Belongs to the 4-toluene sulfonate uptake permease (TSUP) (TC 2.A.102) family.</text>
</comment>
<dbReference type="OrthoDB" id="7029178at2"/>
<keyword evidence="7" id="KW-1185">Reference proteome</keyword>
<keyword evidence="3 5" id="KW-1133">Transmembrane helix</keyword>
<feature type="transmembrane region" description="Helical" evidence="5">
    <location>
        <begin position="166"/>
        <end position="185"/>
    </location>
</feature>
<feature type="transmembrane region" description="Helical" evidence="5">
    <location>
        <begin position="96"/>
        <end position="115"/>
    </location>
</feature>
<dbReference type="GO" id="GO:0005886">
    <property type="term" value="C:plasma membrane"/>
    <property type="evidence" value="ECO:0007669"/>
    <property type="project" value="UniProtKB-SubCell"/>
</dbReference>
<name>A0A225MQB6_9BURK</name>
<keyword evidence="2 5" id="KW-0812">Transmembrane</keyword>
<dbReference type="AlphaFoldDB" id="A0A225MQB6"/>
<organism evidence="6 7">
    <name type="scientific">Candidimonas nitroreducens</name>
    <dbReference type="NCBI Taxonomy" id="683354"/>
    <lineage>
        <taxon>Bacteria</taxon>
        <taxon>Pseudomonadati</taxon>
        <taxon>Pseudomonadota</taxon>
        <taxon>Betaproteobacteria</taxon>
        <taxon>Burkholderiales</taxon>
        <taxon>Alcaligenaceae</taxon>
        <taxon>Candidimonas</taxon>
    </lineage>
</organism>
<gene>
    <name evidence="6" type="ORF">CEY11_07725</name>
</gene>
<dbReference type="Pfam" id="PF01925">
    <property type="entry name" value="TauE"/>
    <property type="match status" value="1"/>
</dbReference>
<evidence type="ECO:0000256" key="3">
    <source>
        <dbReference type="ARBA" id="ARBA00022989"/>
    </source>
</evidence>
<reference evidence="7" key="1">
    <citation type="submission" date="2017-06" db="EMBL/GenBank/DDBJ databases">
        <title>Herbaspirillum phytohormonus sp. nov., isolated from the root nodule of Robinia pseudoacacia in lead-zinc mine.</title>
        <authorList>
            <person name="Fan M."/>
            <person name="Lin Y."/>
        </authorList>
    </citation>
    <scope>NUCLEOTIDE SEQUENCE [LARGE SCALE GENOMIC DNA]</scope>
    <source>
        <strain evidence="7">SC-089</strain>
    </source>
</reference>
<evidence type="ECO:0000256" key="4">
    <source>
        <dbReference type="ARBA" id="ARBA00023136"/>
    </source>
</evidence>
<accession>A0A225MQB6</accession>
<comment type="subcellular location">
    <subcellularLocation>
        <location evidence="5">Cell membrane</location>
        <topology evidence="5">Multi-pass membrane protein</topology>
    </subcellularLocation>
    <subcellularLocation>
        <location evidence="1">Membrane</location>
        <topology evidence="1">Multi-pass membrane protein</topology>
    </subcellularLocation>
</comment>
<evidence type="ECO:0000313" key="7">
    <source>
        <dbReference type="Proteomes" id="UP000214603"/>
    </source>
</evidence>
<comment type="caution">
    <text evidence="6">The sequence shown here is derived from an EMBL/GenBank/DDBJ whole genome shotgun (WGS) entry which is preliminary data.</text>
</comment>
<feature type="transmembrane region" description="Helical" evidence="5">
    <location>
        <begin position="127"/>
        <end position="146"/>
    </location>
</feature>
<sequence>MAFVAFAGLAVYTQNLTGFALALVLLSLVGSTNVVPLPDAINAVSIINIVNASYFLYRRRPFKLERTFRPAIAASFVGYFVGMGILTLLAAHAVGVLKSLLGVCIIGCALLLWRAAKPLQTPSSARAFALVGGVSGILGGVFSSPGPPLVYAVYRQPWPMKTIQETLVFSFGIGAAFRLAVMGLAGQVSMQAVLLGLESLPVAFLITTFAANRKLPCSREVLRHIVCVLLACAGLGMLI</sequence>
<evidence type="ECO:0000313" key="6">
    <source>
        <dbReference type="EMBL" id="OWT62120.1"/>
    </source>
</evidence>
<evidence type="ECO:0000256" key="5">
    <source>
        <dbReference type="RuleBase" id="RU363041"/>
    </source>
</evidence>
<evidence type="ECO:0000256" key="2">
    <source>
        <dbReference type="ARBA" id="ARBA00022692"/>
    </source>
</evidence>
<protein>
    <recommendedName>
        <fullName evidence="5">Probable membrane transporter protein</fullName>
    </recommendedName>
</protein>
<feature type="transmembrane region" description="Helical" evidence="5">
    <location>
        <begin position="221"/>
        <end position="238"/>
    </location>
</feature>
<dbReference type="InterPro" id="IPR002781">
    <property type="entry name" value="TM_pro_TauE-like"/>
</dbReference>
<dbReference type="EMBL" id="NJIH01000004">
    <property type="protein sequence ID" value="OWT62120.1"/>
    <property type="molecule type" value="Genomic_DNA"/>
</dbReference>